<evidence type="ECO:0000256" key="1">
    <source>
        <dbReference type="ARBA" id="ARBA00002290"/>
    </source>
</evidence>
<dbReference type="EMBL" id="VUMV01000003">
    <property type="protein sequence ID" value="MST81809.1"/>
    <property type="molecule type" value="Genomic_DNA"/>
</dbReference>
<comment type="function">
    <text evidence="1 9">Acts as a chaperone.</text>
</comment>
<dbReference type="FunFam" id="1.20.1270.10:FF:000001">
    <property type="entry name" value="Molecular chaperone DnaK"/>
    <property type="match status" value="1"/>
</dbReference>
<dbReference type="PROSITE" id="PS00329">
    <property type="entry name" value="HSP70_2"/>
    <property type="match status" value="1"/>
</dbReference>
<dbReference type="PANTHER" id="PTHR19375">
    <property type="entry name" value="HEAT SHOCK PROTEIN 70KDA"/>
    <property type="match status" value="1"/>
</dbReference>
<dbReference type="GO" id="GO:0005524">
    <property type="term" value="F:ATP binding"/>
    <property type="evidence" value="ECO:0007669"/>
    <property type="project" value="UniProtKB-UniRule"/>
</dbReference>
<dbReference type="AlphaFoldDB" id="A0A7X2P7T2"/>
<feature type="region of interest" description="Disordered" evidence="11">
    <location>
        <begin position="585"/>
        <end position="625"/>
    </location>
</feature>
<dbReference type="PROSITE" id="PS01036">
    <property type="entry name" value="HSP70_3"/>
    <property type="match status" value="1"/>
</dbReference>
<dbReference type="InterPro" id="IPR043129">
    <property type="entry name" value="ATPase_NBD"/>
</dbReference>
<dbReference type="Gene3D" id="1.20.1270.10">
    <property type="match status" value="1"/>
</dbReference>
<gene>
    <name evidence="9 12" type="primary">dnaK</name>
    <name evidence="12" type="ORF">FYJ60_05715</name>
</gene>
<evidence type="ECO:0000256" key="4">
    <source>
        <dbReference type="ARBA" id="ARBA00022553"/>
    </source>
</evidence>
<feature type="compositionally biased region" description="Gly residues" evidence="11">
    <location>
        <begin position="590"/>
        <end position="613"/>
    </location>
</feature>
<keyword evidence="13" id="KW-1185">Reference proteome</keyword>
<dbReference type="CDD" id="cd10234">
    <property type="entry name" value="ASKHA_NBD_HSP70_DnaK-like"/>
    <property type="match status" value="1"/>
</dbReference>
<keyword evidence="8 9" id="KW-0143">Chaperone</keyword>
<comment type="induction">
    <text evidence="9">By stress conditions e.g. heat shock.</text>
</comment>
<dbReference type="Gene3D" id="3.90.640.10">
    <property type="entry name" value="Actin, Chain A, domain 4"/>
    <property type="match status" value="1"/>
</dbReference>
<dbReference type="SUPFAM" id="SSF100920">
    <property type="entry name" value="Heat shock protein 70kD (HSP70), peptide-binding domain"/>
    <property type="match status" value="1"/>
</dbReference>
<comment type="caution">
    <text evidence="12">The sequence shown here is derived from an EMBL/GenBank/DDBJ whole genome shotgun (WGS) entry which is preliminary data.</text>
</comment>
<comment type="similarity">
    <text evidence="2 9 10">Belongs to the heat shock protein 70 family.</text>
</comment>
<dbReference type="Gene3D" id="2.60.34.10">
    <property type="entry name" value="Substrate Binding Domain Of DNAk, Chain A, domain 1"/>
    <property type="match status" value="1"/>
</dbReference>
<evidence type="ECO:0000256" key="8">
    <source>
        <dbReference type="ARBA" id="ARBA00023186"/>
    </source>
</evidence>
<evidence type="ECO:0000256" key="7">
    <source>
        <dbReference type="ARBA" id="ARBA00023016"/>
    </source>
</evidence>
<dbReference type="HAMAP" id="MF_00332">
    <property type="entry name" value="DnaK"/>
    <property type="match status" value="1"/>
</dbReference>
<dbReference type="NCBIfam" id="TIGR02350">
    <property type="entry name" value="prok_dnaK"/>
    <property type="match status" value="1"/>
</dbReference>
<dbReference type="SUPFAM" id="SSF100934">
    <property type="entry name" value="Heat shock protein 70kD (HSP70), C-terminal subdomain"/>
    <property type="match status" value="1"/>
</dbReference>
<feature type="modified residue" description="Phosphothreonine; by autocatalysis" evidence="9">
    <location>
        <position position="174"/>
    </location>
</feature>
<organism evidence="12 13">
    <name type="scientific">Bilifractor porci</name>
    <dbReference type="NCBI Taxonomy" id="2606636"/>
    <lineage>
        <taxon>Bacteria</taxon>
        <taxon>Bacillati</taxon>
        <taxon>Bacillota</taxon>
        <taxon>Clostridia</taxon>
        <taxon>Lachnospirales</taxon>
        <taxon>Lachnospiraceae</taxon>
        <taxon>Bilifractor</taxon>
    </lineage>
</organism>
<dbReference type="GO" id="GO:0140662">
    <property type="term" value="F:ATP-dependent protein folding chaperone"/>
    <property type="evidence" value="ECO:0007669"/>
    <property type="project" value="InterPro"/>
</dbReference>
<sequence>MSKIIGIDLGTTNSCVAVMEGGKPTVIANSEGSRTTPSVVAFTKTGERLVGEPAKRQAVTNADRTVSSIKRHMGSDYRVNIDGKQYSPQEISAMILQKLKSDAEGYLGEKVTEAVITCPAYFNDAQRQATKDAGKIAGLDVKRIINEPTAAALAYGLDNEKEQKVMVYDLGGGTFDVSIIEIGDGVIEVLATAGNNHLGGDDFDQKVANYIVEEFKKQEGIDLTGDKMAMQRIREAAEKAKKELSSASTTNINLPFITADANGAKHLDMNLTKAKFDELTADLVEMTAEPVRKALGDAGLNASDLGKVLLVGGSTRIPAVQEKVKQLTGHEPSKSLNPDECVAIGASIQGGKLAGDAGAGDILLLDVTPLTLSIETMGGIATPLIERNTTIPTKKSQIFSTAADNQTAVDINVVQGERKFARDNKSLGQFRLDGIPPARRGVPQIEVTFDIDANGIVNVSAKDLGTGKEQHITITAGSNMSEEDIDKAVKEAAKYEEEDKKRKEAIDTRNDADATVFQIEKALQEAGDKVSADEKATVEADLNALKDLLAKAPADNLTDAQVTDIKAAREKVMNSAQNLFTKMYENMQQNGGGQGPQGGQTSGGTQQGGGQGGNDDVVDADYKEV</sequence>
<dbReference type="Proteomes" id="UP000466864">
    <property type="component" value="Unassembled WGS sequence"/>
</dbReference>
<keyword evidence="7 9" id="KW-0346">Stress response</keyword>
<proteinExistence type="evidence at transcript level"/>
<dbReference type="SUPFAM" id="SSF53067">
    <property type="entry name" value="Actin-like ATPase domain"/>
    <property type="match status" value="2"/>
</dbReference>
<protein>
    <recommendedName>
        <fullName evidence="3 9">Chaperone protein DnaK</fullName>
    </recommendedName>
    <alternativeName>
        <fullName evidence="9">HSP70</fullName>
    </alternativeName>
    <alternativeName>
        <fullName evidence="9">Heat shock 70 kDa protein</fullName>
    </alternativeName>
    <alternativeName>
        <fullName evidence="9">Heat shock protein 70</fullName>
    </alternativeName>
</protein>
<dbReference type="PROSITE" id="PS00297">
    <property type="entry name" value="HSP70_1"/>
    <property type="match status" value="1"/>
</dbReference>
<dbReference type="InterPro" id="IPR029047">
    <property type="entry name" value="HSP70_peptide-bd_sf"/>
</dbReference>
<name>A0A7X2P7T2_9FIRM</name>
<dbReference type="FunFam" id="3.30.420.40:FF:000071">
    <property type="entry name" value="Molecular chaperone DnaK"/>
    <property type="match status" value="1"/>
</dbReference>
<dbReference type="FunFam" id="2.60.34.10:FF:000014">
    <property type="entry name" value="Chaperone protein DnaK HSP70"/>
    <property type="match status" value="1"/>
</dbReference>
<evidence type="ECO:0000313" key="12">
    <source>
        <dbReference type="EMBL" id="MST81809.1"/>
    </source>
</evidence>
<keyword evidence="5 9" id="KW-0547">Nucleotide-binding</keyword>
<evidence type="ECO:0000256" key="3">
    <source>
        <dbReference type="ARBA" id="ARBA00014415"/>
    </source>
</evidence>
<dbReference type="PRINTS" id="PR00301">
    <property type="entry name" value="HEATSHOCK70"/>
</dbReference>
<dbReference type="GO" id="GO:0051082">
    <property type="term" value="F:unfolded protein binding"/>
    <property type="evidence" value="ECO:0007669"/>
    <property type="project" value="InterPro"/>
</dbReference>
<keyword evidence="6 9" id="KW-0067">ATP-binding</keyword>
<evidence type="ECO:0000256" key="6">
    <source>
        <dbReference type="ARBA" id="ARBA00022840"/>
    </source>
</evidence>
<dbReference type="RefSeq" id="WP_154457717.1">
    <property type="nucleotide sequence ID" value="NZ_VUMV01000003.1"/>
</dbReference>
<evidence type="ECO:0000256" key="2">
    <source>
        <dbReference type="ARBA" id="ARBA00007381"/>
    </source>
</evidence>
<evidence type="ECO:0000256" key="10">
    <source>
        <dbReference type="RuleBase" id="RU003322"/>
    </source>
</evidence>
<dbReference type="Gene3D" id="3.30.420.40">
    <property type="match status" value="2"/>
</dbReference>
<evidence type="ECO:0000256" key="5">
    <source>
        <dbReference type="ARBA" id="ARBA00022741"/>
    </source>
</evidence>
<dbReference type="InterPro" id="IPR013126">
    <property type="entry name" value="Hsp_70_fam"/>
</dbReference>
<reference evidence="12 13" key="1">
    <citation type="submission" date="2019-08" db="EMBL/GenBank/DDBJ databases">
        <title>In-depth cultivation of the pig gut microbiome towards novel bacterial diversity and tailored functional studies.</title>
        <authorList>
            <person name="Wylensek D."/>
            <person name="Hitch T.C.A."/>
            <person name="Clavel T."/>
        </authorList>
    </citation>
    <scope>NUCLEOTIDE SEQUENCE [LARGE SCALE GENOMIC DNA]</scope>
    <source>
        <strain evidence="12 13">Oil+RF-744-WCA-WT-13</strain>
    </source>
</reference>
<evidence type="ECO:0000256" key="11">
    <source>
        <dbReference type="SAM" id="MobiDB-lite"/>
    </source>
</evidence>
<dbReference type="NCBIfam" id="NF001413">
    <property type="entry name" value="PRK00290.1"/>
    <property type="match status" value="1"/>
</dbReference>
<evidence type="ECO:0000256" key="9">
    <source>
        <dbReference type="HAMAP-Rule" id="MF_00332"/>
    </source>
</evidence>
<keyword evidence="4 9" id="KW-0597">Phosphoprotein</keyword>
<dbReference type="FunFam" id="3.90.640.10:FF:000003">
    <property type="entry name" value="Molecular chaperone DnaK"/>
    <property type="match status" value="1"/>
</dbReference>
<dbReference type="InterPro" id="IPR012725">
    <property type="entry name" value="Chaperone_DnaK"/>
</dbReference>
<dbReference type="InterPro" id="IPR018181">
    <property type="entry name" value="Heat_shock_70_CS"/>
</dbReference>
<dbReference type="Pfam" id="PF00012">
    <property type="entry name" value="HSP70"/>
    <property type="match status" value="1"/>
</dbReference>
<accession>A0A7X2P7T2</accession>
<evidence type="ECO:0000313" key="13">
    <source>
        <dbReference type="Proteomes" id="UP000466864"/>
    </source>
</evidence>
<dbReference type="InterPro" id="IPR029048">
    <property type="entry name" value="HSP70_C_sf"/>
</dbReference>